<name>A0AAV7I4Y3_COTGL</name>
<evidence type="ECO:0000313" key="2">
    <source>
        <dbReference type="EMBL" id="KAH0546734.1"/>
    </source>
</evidence>
<evidence type="ECO:0000313" key="3">
    <source>
        <dbReference type="Proteomes" id="UP000826195"/>
    </source>
</evidence>
<proteinExistence type="predicted"/>
<dbReference type="AlphaFoldDB" id="A0AAV7I4Y3"/>
<protein>
    <submittedName>
        <fullName evidence="2">Uncharacterized protein</fullName>
    </submittedName>
</protein>
<accession>A0AAV7I4Y3</accession>
<feature type="compositionally biased region" description="Basic residues" evidence="1">
    <location>
        <begin position="57"/>
        <end position="74"/>
    </location>
</feature>
<feature type="region of interest" description="Disordered" evidence="1">
    <location>
        <begin position="54"/>
        <end position="116"/>
    </location>
</feature>
<sequence length="116" mass="13461">MRLMSSDLKIVLLSEKIQVFPTSTNQYRYQSCHVGVGIVSPHCISEPKLTNENITHGIRKRDNRRGQSMHHVHNQHNNTLEVPNEKYRYDSQSEKDDNSDDTNYRLRSFSLTSKGT</sequence>
<comment type="caution">
    <text evidence="2">The sequence shown here is derived from an EMBL/GenBank/DDBJ whole genome shotgun (WGS) entry which is preliminary data.</text>
</comment>
<evidence type="ECO:0000256" key="1">
    <source>
        <dbReference type="SAM" id="MobiDB-lite"/>
    </source>
</evidence>
<organism evidence="2 3">
    <name type="scientific">Cotesia glomerata</name>
    <name type="common">Lepidopteran parasitic wasp</name>
    <name type="synonym">Apanteles glomeratus</name>
    <dbReference type="NCBI Taxonomy" id="32391"/>
    <lineage>
        <taxon>Eukaryota</taxon>
        <taxon>Metazoa</taxon>
        <taxon>Ecdysozoa</taxon>
        <taxon>Arthropoda</taxon>
        <taxon>Hexapoda</taxon>
        <taxon>Insecta</taxon>
        <taxon>Pterygota</taxon>
        <taxon>Neoptera</taxon>
        <taxon>Endopterygota</taxon>
        <taxon>Hymenoptera</taxon>
        <taxon>Apocrita</taxon>
        <taxon>Ichneumonoidea</taxon>
        <taxon>Braconidae</taxon>
        <taxon>Microgastrinae</taxon>
        <taxon>Cotesia</taxon>
    </lineage>
</organism>
<reference evidence="2 3" key="1">
    <citation type="journal article" date="2021" name="J. Hered.">
        <title>A chromosome-level genome assembly of the parasitoid wasp, Cotesia glomerata (Hymenoptera: Braconidae).</title>
        <authorList>
            <person name="Pinto B.J."/>
            <person name="Weis J.J."/>
            <person name="Gamble T."/>
            <person name="Ode P.J."/>
            <person name="Paul R."/>
            <person name="Zaspel J.M."/>
        </authorList>
    </citation>
    <scope>NUCLEOTIDE SEQUENCE [LARGE SCALE GENOMIC DNA]</scope>
    <source>
        <strain evidence="2">CgM1</strain>
    </source>
</reference>
<feature type="compositionally biased region" description="Basic and acidic residues" evidence="1">
    <location>
        <begin position="83"/>
        <end position="96"/>
    </location>
</feature>
<dbReference type="EMBL" id="JAHXZJ010002237">
    <property type="protein sequence ID" value="KAH0546734.1"/>
    <property type="molecule type" value="Genomic_DNA"/>
</dbReference>
<keyword evidence="3" id="KW-1185">Reference proteome</keyword>
<gene>
    <name evidence="2" type="ORF">KQX54_014435</name>
</gene>
<dbReference type="Proteomes" id="UP000826195">
    <property type="component" value="Unassembled WGS sequence"/>
</dbReference>